<dbReference type="VEuPathDB" id="FungiDB:CIMG_11125"/>
<protein>
    <submittedName>
        <fullName evidence="8">Alkaline phosphatase D</fullName>
    </submittedName>
</protein>
<evidence type="ECO:0000313" key="8">
    <source>
        <dbReference type="EMBL" id="KJF61503.1"/>
    </source>
</evidence>
<keyword evidence="2" id="KW-0479">Metal-binding</keyword>
<dbReference type="AlphaFoldDB" id="A0A0D8JZ14"/>
<feature type="compositionally biased region" description="Basic and acidic residues" evidence="6">
    <location>
        <begin position="135"/>
        <end position="146"/>
    </location>
</feature>
<accession>A0A0D8JZ14</accession>
<organism evidence="8 9">
    <name type="scientific">Coccidioides immitis (strain RS)</name>
    <name type="common">Valley fever fungus</name>
    <dbReference type="NCBI Taxonomy" id="246410"/>
    <lineage>
        <taxon>Eukaryota</taxon>
        <taxon>Fungi</taxon>
        <taxon>Dikarya</taxon>
        <taxon>Ascomycota</taxon>
        <taxon>Pezizomycotina</taxon>
        <taxon>Eurotiomycetes</taxon>
        <taxon>Eurotiomycetidae</taxon>
        <taxon>Onygenales</taxon>
        <taxon>Onygenaceae</taxon>
        <taxon>Coccidioides</taxon>
    </lineage>
</organism>
<dbReference type="SUPFAM" id="SSF57716">
    <property type="entry name" value="Glucocorticoid receptor-like (DNA-binding domain)"/>
    <property type="match status" value="1"/>
</dbReference>
<feature type="domain" description="PARP-type" evidence="7">
    <location>
        <begin position="4"/>
        <end position="98"/>
    </location>
</feature>
<keyword evidence="4" id="KW-0862">Zinc</keyword>
<dbReference type="InterPro" id="IPR036957">
    <property type="entry name" value="Znf_PARP_sf"/>
</dbReference>
<proteinExistence type="predicted"/>
<dbReference type="Gene3D" id="3.30.1740.10">
    <property type="entry name" value="Zinc finger, PARP-type"/>
    <property type="match status" value="1"/>
</dbReference>
<evidence type="ECO:0000256" key="4">
    <source>
        <dbReference type="ARBA" id="ARBA00022833"/>
    </source>
</evidence>
<gene>
    <name evidence="8" type="ORF">CIMG_11125</name>
</gene>
<dbReference type="RefSeq" id="XP_004446354.1">
    <property type="nucleotide sequence ID" value="XM_004446297.1"/>
</dbReference>
<evidence type="ECO:0000256" key="3">
    <source>
        <dbReference type="ARBA" id="ARBA00022771"/>
    </source>
</evidence>
<evidence type="ECO:0000256" key="5">
    <source>
        <dbReference type="ARBA" id="ARBA00023242"/>
    </source>
</evidence>
<feature type="compositionally biased region" description="Basic residues" evidence="6">
    <location>
        <begin position="171"/>
        <end position="182"/>
    </location>
</feature>
<dbReference type="Pfam" id="PF00645">
    <property type="entry name" value="zf-PARP"/>
    <property type="match status" value="1"/>
</dbReference>
<dbReference type="GO" id="GO:0003677">
    <property type="term" value="F:DNA binding"/>
    <property type="evidence" value="ECO:0007669"/>
    <property type="project" value="InterPro"/>
</dbReference>
<evidence type="ECO:0000259" key="7">
    <source>
        <dbReference type="PROSITE" id="PS50064"/>
    </source>
</evidence>
<evidence type="ECO:0000256" key="1">
    <source>
        <dbReference type="ARBA" id="ARBA00004123"/>
    </source>
</evidence>
<dbReference type="GO" id="GO:0008270">
    <property type="term" value="F:zinc ion binding"/>
    <property type="evidence" value="ECO:0007669"/>
    <property type="project" value="UniProtKB-KW"/>
</dbReference>
<keyword evidence="9" id="KW-1185">Reference proteome</keyword>
<dbReference type="KEGG" id="cim:CIMG_11125"/>
<sequence>MPTYRVEEASTGRAGCKNTECQQKKEKILKGELRLGSWVDTEQFQSWSWKHWGCVTPRQVASLQEIVGDDKDFSLLDGYDELSAENQDKIREAVEKGHVSDSDWRGDVEVNRPGKTGFRVRVSKKKAAAGADGEADAKKAKADTPKKTKRSRGKKGDAGSDVEADGEPTPKKAKTAAPKKKSGKAEQASDAGTEQAETPKARRKSTGGPKKPEAEPKASKVTESKRPRKSAEKGGPTTTRVTRSRARAG</sequence>
<dbReference type="GeneID" id="24163574"/>
<reference evidence="9" key="1">
    <citation type="journal article" date="2009" name="Genome Res.">
        <title>Comparative genomic analyses of the human fungal pathogens Coccidioides and their relatives.</title>
        <authorList>
            <person name="Sharpton T.J."/>
            <person name="Stajich J.E."/>
            <person name="Rounsley S.D."/>
            <person name="Gardner M.J."/>
            <person name="Wortman J.R."/>
            <person name="Jordar V.S."/>
            <person name="Maiti R."/>
            <person name="Kodira C.D."/>
            <person name="Neafsey D.E."/>
            <person name="Zeng Q."/>
            <person name="Hung C.-Y."/>
            <person name="McMahan C."/>
            <person name="Muszewska A."/>
            <person name="Grynberg M."/>
            <person name="Mandel M.A."/>
            <person name="Kellner E.M."/>
            <person name="Barker B.M."/>
            <person name="Galgiani J.N."/>
            <person name="Orbach M.J."/>
            <person name="Kirkland T.N."/>
            <person name="Cole G.T."/>
            <person name="Henn M.R."/>
            <person name="Birren B.W."/>
            <person name="Taylor J.W."/>
        </authorList>
    </citation>
    <scope>NUCLEOTIDE SEQUENCE [LARGE SCALE GENOMIC DNA]</scope>
    <source>
        <strain evidence="9">RS</strain>
    </source>
</reference>
<name>A0A0D8JZ14_COCIM</name>
<dbReference type="Proteomes" id="UP000001261">
    <property type="component" value="Unassembled WGS sequence"/>
</dbReference>
<dbReference type="EMBL" id="GG704916">
    <property type="protein sequence ID" value="KJF61503.1"/>
    <property type="molecule type" value="Genomic_DNA"/>
</dbReference>
<reference evidence="9" key="2">
    <citation type="journal article" date="2010" name="Genome Res.">
        <title>Population genomic sequencing of Coccidioides fungi reveals recent hybridization and transposon control.</title>
        <authorList>
            <person name="Neafsey D.E."/>
            <person name="Barker B.M."/>
            <person name="Sharpton T.J."/>
            <person name="Stajich J.E."/>
            <person name="Park D.J."/>
            <person name="Whiston E."/>
            <person name="Hung C.-Y."/>
            <person name="McMahan C."/>
            <person name="White J."/>
            <person name="Sykes S."/>
            <person name="Heiman D."/>
            <person name="Young S."/>
            <person name="Zeng Q."/>
            <person name="Abouelleil A."/>
            <person name="Aftuck L."/>
            <person name="Bessette D."/>
            <person name="Brown A."/>
            <person name="FitzGerald M."/>
            <person name="Lui A."/>
            <person name="Macdonald J.P."/>
            <person name="Priest M."/>
            <person name="Orbach M.J."/>
            <person name="Galgiani J.N."/>
            <person name="Kirkland T.N."/>
            <person name="Cole G.T."/>
            <person name="Birren B.W."/>
            <person name="Henn M.R."/>
            <person name="Taylor J.W."/>
            <person name="Rounsley S.D."/>
        </authorList>
    </citation>
    <scope>GENOME REANNOTATION</scope>
    <source>
        <strain evidence="9">RS</strain>
    </source>
</reference>
<evidence type="ECO:0000313" key="9">
    <source>
        <dbReference type="Proteomes" id="UP000001261"/>
    </source>
</evidence>
<dbReference type="GO" id="GO:0005634">
    <property type="term" value="C:nucleus"/>
    <property type="evidence" value="ECO:0007669"/>
    <property type="project" value="UniProtKB-SubCell"/>
</dbReference>
<dbReference type="SMART" id="SM01336">
    <property type="entry name" value="zf-PARP"/>
    <property type="match status" value="1"/>
</dbReference>
<dbReference type="OrthoDB" id="429950at2759"/>
<dbReference type="STRING" id="246410.A0A0D8JZ14"/>
<comment type="subcellular location">
    <subcellularLocation>
        <location evidence="1">Nucleus</location>
    </subcellularLocation>
</comment>
<keyword evidence="5" id="KW-0539">Nucleus</keyword>
<dbReference type="InParanoid" id="A0A0D8JZ14"/>
<feature type="compositionally biased region" description="Basic and acidic residues" evidence="6">
    <location>
        <begin position="210"/>
        <end position="232"/>
    </location>
</feature>
<evidence type="ECO:0000256" key="2">
    <source>
        <dbReference type="ARBA" id="ARBA00022723"/>
    </source>
</evidence>
<feature type="region of interest" description="Disordered" evidence="6">
    <location>
        <begin position="93"/>
        <end position="249"/>
    </location>
</feature>
<dbReference type="PROSITE" id="PS50064">
    <property type="entry name" value="ZF_PARP_2"/>
    <property type="match status" value="1"/>
</dbReference>
<feature type="compositionally biased region" description="Basic and acidic residues" evidence="6">
    <location>
        <begin position="93"/>
        <end position="112"/>
    </location>
</feature>
<dbReference type="InterPro" id="IPR001510">
    <property type="entry name" value="Znf_PARP"/>
</dbReference>
<evidence type="ECO:0000256" key="6">
    <source>
        <dbReference type="SAM" id="MobiDB-lite"/>
    </source>
</evidence>
<dbReference type="OMA" id="CKNKECQ"/>
<keyword evidence="3" id="KW-0863">Zinc-finger</keyword>